<dbReference type="EMBL" id="AP021861">
    <property type="protein sequence ID" value="BBO33385.1"/>
    <property type="molecule type" value="Genomic_DNA"/>
</dbReference>
<evidence type="ECO:0000313" key="2">
    <source>
        <dbReference type="EMBL" id="BBO33385.1"/>
    </source>
</evidence>
<gene>
    <name evidence="2" type="ORF">PLANPX_2997</name>
</gene>
<feature type="transmembrane region" description="Helical" evidence="1">
    <location>
        <begin position="49"/>
        <end position="69"/>
    </location>
</feature>
<keyword evidence="1" id="KW-1133">Transmembrane helix</keyword>
<accession>A0A5K7XAD7</accession>
<evidence type="ECO:0000313" key="3">
    <source>
        <dbReference type="Proteomes" id="UP000326837"/>
    </source>
</evidence>
<dbReference type="AlphaFoldDB" id="A0A5K7XAD7"/>
<keyword evidence="1" id="KW-0472">Membrane</keyword>
<protein>
    <submittedName>
        <fullName evidence="2">Uncharacterized protein</fullName>
    </submittedName>
</protein>
<dbReference type="Proteomes" id="UP000326837">
    <property type="component" value="Chromosome"/>
</dbReference>
<sequence length="92" mass="9492">MSTAIGSCREARGEACKAAHIGGCVAAIVVIAIVVPAKLGGYLPAGMSSVRLLLFPVLAYGLVVAAMLWKLGRAMKRSQAVQDEVEIAAARP</sequence>
<organism evidence="2 3">
    <name type="scientific">Lacipirellula parvula</name>
    <dbReference type="NCBI Taxonomy" id="2650471"/>
    <lineage>
        <taxon>Bacteria</taxon>
        <taxon>Pseudomonadati</taxon>
        <taxon>Planctomycetota</taxon>
        <taxon>Planctomycetia</taxon>
        <taxon>Pirellulales</taxon>
        <taxon>Lacipirellulaceae</taxon>
        <taxon>Lacipirellula</taxon>
    </lineage>
</organism>
<reference evidence="3" key="1">
    <citation type="submission" date="2019-10" db="EMBL/GenBank/DDBJ databases">
        <title>Lacipirellula parvula gen. nov., sp. nov., representing a lineage of planctomycetes widespread in freshwater anoxic habitats, and description of the family Lacipirellulaceae.</title>
        <authorList>
            <person name="Dedysh S.N."/>
            <person name="Kulichevskaya I.S."/>
            <person name="Beletsky A.V."/>
            <person name="Rakitin A.L."/>
            <person name="Mardanov A.V."/>
            <person name="Ivanova A.A."/>
            <person name="Saltykova V.X."/>
            <person name="Rijpstra W.I.C."/>
            <person name="Sinninghe Damste J.S."/>
            <person name="Ravin N.V."/>
        </authorList>
    </citation>
    <scope>NUCLEOTIDE SEQUENCE [LARGE SCALE GENOMIC DNA]</scope>
    <source>
        <strain evidence="3">PX69</strain>
    </source>
</reference>
<keyword evidence="1" id="KW-0812">Transmembrane</keyword>
<dbReference type="KEGG" id="lpav:PLANPX_2997"/>
<feature type="transmembrane region" description="Helical" evidence="1">
    <location>
        <begin position="21"/>
        <end position="43"/>
    </location>
</feature>
<dbReference type="RefSeq" id="WP_152099170.1">
    <property type="nucleotide sequence ID" value="NZ_AP021861.1"/>
</dbReference>
<name>A0A5K7XAD7_9BACT</name>
<keyword evidence="3" id="KW-1185">Reference proteome</keyword>
<proteinExistence type="predicted"/>
<evidence type="ECO:0000256" key="1">
    <source>
        <dbReference type="SAM" id="Phobius"/>
    </source>
</evidence>